<dbReference type="PROSITE" id="PS00086">
    <property type="entry name" value="CYTOCHROME_P450"/>
    <property type="match status" value="1"/>
</dbReference>
<sequence>MTLTAVLGSSLLKSATLIFIVTLLIAFLSKHYLASRRPRNFPPGPPSAPFIGNLHQLPTAKAFLKFQQLGSEYGSIIGLKFGSQNVVVLNSYKHVKELFDKRGSIYSSRPDNFIGSTLICPNDTHILLLPYGDPWRKQRKVVQSLLNVNTVDSLLPIQNAEATQTMFQLLQDPEGYYDHIRRYSTAVILASVFGQRGPSFNSPKVQALYHAQDQFTAILEQGATPPVDIFPFLKALPEFMAPWKTWARKIREEQRTLYFGLLNETRSQVMKGKSTGCFMESLLKDQEKSGLDDEHIAYLGGILMEAGSDTTASTLFSFVLAMIAYPLAFEKAQEEIDRVCGTSRSPTSDDIKDLPYLRACMNETLRWRPVAAGGIPHLLTQDDTYGDYFLPKGTMLFANAWAIHREEGEYDHPEEFMPERFLDNKFGTRFSGAERSEDNNRRVTYGFGAGRRVCPGQRLAENSLMVNMAKLAWSFNIAPASKVVDTDIKTAYSDGFLTSPRKFPVTFEPRSENHKVVIQKEYESARVFFTRYED</sequence>
<evidence type="ECO:0000313" key="10">
    <source>
        <dbReference type="Proteomes" id="UP000235786"/>
    </source>
</evidence>
<dbReference type="GO" id="GO:0005506">
    <property type="term" value="F:iron ion binding"/>
    <property type="evidence" value="ECO:0007669"/>
    <property type="project" value="InterPro"/>
</dbReference>
<gene>
    <name evidence="9" type="ORF">L207DRAFT_484356</name>
</gene>
<evidence type="ECO:0000256" key="2">
    <source>
        <dbReference type="ARBA" id="ARBA00022723"/>
    </source>
</evidence>
<dbReference type="PANTHER" id="PTHR46300:SF2">
    <property type="entry name" value="CYTOCHROME P450 MONOOXYGENASE ALNH-RELATED"/>
    <property type="match status" value="1"/>
</dbReference>
<dbReference type="EMBL" id="KZ613942">
    <property type="protein sequence ID" value="PMD43199.1"/>
    <property type="molecule type" value="Genomic_DNA"/>
</dbReference>
<evidence type="ECO:0000256" key="1">
    <source>
        <dbReference type="ARBA" id="ARBA00010617"/>
    </source>
</evidence>
<keyword evidence="4 6" id="KW-0408">Iron</keyword>
<dbReference type="InterPro" id="IPR002401">
    <property type="entry name" value="Cyt_P450_E_grp-I"/>
</dbReference>
<proteinExistence type="inferred from homology"/>
<protein>
    <submittedName>
        <fullName evidence="9">Cytochrome P450</fullName>
    </submittedName>
</protein>
<name>A0A2J6RXF9_HYAVF</name>
<accession>A0A2J6RXF9</accession>
<dbReference type="PRINTS" id="PR00463">
    <property type="entry name" value="EP450I"/>
</dbReference>
<evidence type="ECO:0000256" key="7">
    <source>
        <dbReference type="RuleBase" id="RU000461"/>
    </source>
</evidence>
<keyword evidence="8" id="KW-1133">Transmembrane helix</keyword>
<dbReference type="STRING" id="1149755.A0A2J6RXF9"/>
<dbReference type="InterPro" id="IPR017972">
    <property type="entry name" value="Cyt_P450_CS"/>
</dbReference>
<keyword evidence="3 7" id="KW-0560">Oxidoreductase</keyword>
<keyword evidence="5 7" id="KW-0503">Monooxygenase</keyword>
<dbReference type="PANTHER" id="PTHR46300">
    <property type="entry name" value="P450, PUTATIVE (EUROFUNG)-RELATED-RELATED"/>
    <property type="match status" value="1"/>
</dbReference>
<keyword evidence="8" id="KW-0812">Transmembrane</keyword>
<evidence type="ECO:0000256" key="5">
    <source>
        <dbReference type="ARBA" id="ARBA00023033"/>
    </source>
</evidence>
<comment type="similarity">
    <text evidence="1 7">Belongs to the cytochrome P450 family.</text>
</comment>
<evidence type="ECO:0000313" key="9">
    <source>
        <dbReference type="EMBL" id="PMD43199.1"/>
    </source>
</evidence>
<keyword evidence="2 6" id="KW-0479">Metal-binding</keyword>
<evidence type="ECO:0000256" key="3">
    <source>
        <dbReference type="ARBA" id="ARBA00023002"/>
    </source>
</evidence>
<dbReference type="OrthoDB" id="1103324at2759"/>
<dbReference type="SUPFAM" id="SSF48264">
    <property type="entry name" value="Cytochrome P450"/>
    <property type="match status" value="1"/>
</dbReference>
<dbReference type="Gene3D" id="1.10.630.10">
    <property type="entry name" value="Cytochrome P450"/>
    <property type="match status" value="1"/>
</dbReference>
<dbReference type="GO" id="GO:0020037">
    <property type="term" value="F:heme binding"/>
    <property type="evidence" value="ECO:0007669"/>
    <property type="project" value="InterPro"/>
</dbReference>
<evidence type="ECO:0000256" key="8">
    <source>
        <dbReference type="SAM" id="Phobius"/>
    </source>
</evidence>
<dbReference type="GO" id="GO:0004497">
    <property type="term" value="F:monooxygenase activity"/>
    <property type="evidence" value="ECO:0007669"/>
    <property type="project" value="UniProtKB-KW"/>
</dbReference>
<feature type="transmembrane region" description="Helical" evidence="8">
    <location>
        <begin position="6"/>
        <end position="29"/>
    </location>
</feature>
<evidence type="ECO:0000256" key="6">
    <source>
        <dbReference type="PIRSR" id="PIRSR602401-1"/>
    </source>
</evidence>
<dbReference type="InterPro" id="IPR036396">
    <property type="entry name" value="Cyt_P450_sf"/>
</dbReference>
<keyword evidence="8" id="KW-0472">Membrane</keyword>
<dbReference type="Pfam" id="PF00067">
    <property type="entry name" value="p450"/>
    <property type="match status" value="1"/>
</dbReference>
<dbReference type="InterPro" id="IPR001128">
    <property type="entry name" value="Cyt_P450"/>
</dbReference>
<keyword evidence="6 7" id="KW-0349">Heme</keyword>
<keyword evidence="10" id="KW-1185">Reference proteome</keyword>
<comment type="cofactor">
    <cofactor evidence="6">
        <name>heme</name>
        <dbReference type="ChEBI" id="CHEBI:30413"/>
    </cofactor>
</comment>
<dbReference type="GO" id="GO:0016705">
    <property type="term" value="F:oxidoreductase activity, acting on paired donors, with incorporation or reduction of molecular oxygen"/>
    <property type="evidence" value="ECO:0007669"/>
    <property type="project" value="InterPro"/>
</dbReference>
<organism evidence="9 10">
    <name type="scientific">Hyaloscypha variabilis (strain UAMH 11265 / GT02V1 / F)</name>
    <name type="common">Meliniomyces variabilis</name>
    <dbReference type="NCBI Taxonomy" id="1149755"/>
    <lineage>
        <taxon>Eukaryota</taxon>
        <taxon>Fungi</taxon>
        <taxon>Dikarya</taxon>
        <taxon>Ascomycota</taxon>
        <taxon>Pezizomycotina</taxon>
        <taxon>Leotiomycetes</taxon>
        <taxon>Helotiales</taxon>
        <taxon>Hyaloscyphaceae</taxon>
        <taxon>Hyaloscypha</taxon>
        <taxon>Hyaloscypha variabilis</taxon>
    </lineage>
</organism>
<reference evidence="9 10" key="1">
    <citation type="submission" date="2016-04" db="EMBL/GenBank/DDBJ databases">
        <title>A degradative enzymes factory behind the ericoid mycorrhizal symbiosis.</title>
        <authorList>
            <consortium name="DOE Joint Genome Institute"/>
            <person name="Martino E."/>
            <person name="Morin E."/>
            <person name="Grelet G."/>
            <person name="Kuo A."/>
            <person name="Kohler A."/>
            <person name="Daghino S."/>
            <person name="Barry K."/>
            <person name="Choi C."/>
            <person name="Cichocki N."/>
            <person name="Clum A."/>
            <person name="Copeland A."/>
            <person name="Hainaut M."/>
            <person name="Haridas S."/>
            <person name="Labutti K."/>
            <person name="Lindquist E."/>
            <person name="Lipzen A."/>
            <person name="Khouja H.-R."/>
            <person name="Murat C."/>
            <person name="Ohm R."/>
            <person name="Olson A."/>
            <person name="Spatafora J."/>
            <person name="Veneault-Fourrey C."/>
            <person name="Henrissat B."/>
            <person name="Grigoriev I."/>
            <person name="Martin F."/>
            <person name="Perotto S."/>
        </authorList>
    </citation>
    <scope>NUCLEOTIDE SEQUENCE [LARGE SCALE GENOMIC DNA]</scope>
    <source>
        <strain evidence="9 10">F</strain>
    </source>
</reference>
<dbReference type="Proteomes" id="UP000235786">
    <property type="component" value="Unassembled WGS sequence"/>
</dbReference>
<dbReference type="AlphaFoldDB" id="A0A2J6RXF9"/>
<feature type="binding site" description="axial binding residue" evidence="6">
    <location>
        <position position="454"/>
    </location>
    <ligand>
        <name>heme</name>
        <dbReference type="ChEBI" id="CHEBI:30413"/>
    </ligand>
    <ligandPart>
        <name>Fe</name>
        <dbReference type="ChEBI" id="CHEBI:18248"/>
    </ligandPart>
</feature>
<dbReference type="PRINTS" id="PR00385">
    <property type="entry name" value="P450"/>
</dbReference>
<dbReference type="InterPro" id="IPR050364">
    <property type="entry name" value="Cytochrome_P450_fung"/>
</dbReference>
<dbReference type="CDD" id="cd11065">
    <property type="entry name" value="CYP64-like"/>
    <property type="match status" value="1"/>
</dbReference>
<evidence type="ECO:0000256" key="4">
    <source>
        <dbReference type="ARBA" id="ARBA00023004"/>
    </source>
</evidence>